<evidence type="ECO:0000313" key="3">
    <source>
        <dbReference type="Proteomes" id="UP001204953"/>
    </source>
</evidence>
<dbReference type="GO" id="GO:0006749">
    <property type="term" value="P:glutathione metabolic process"/>
    <property type="evidence" value="ECO:0007669"/>
    <property type="project" value="TreeGrafter"/>
</dbReference>
<reference evidence="2" key="1">
    <citation type="submission" date="2022-06" db="EMBL/GenBank/DDBJ databases">
        <title>New cyanobacteria of genus Symplocastrum in benthos of Lake Baikal.</title>
        <authorList>
            <person name="Sorokovikova E."/>
            <person name="Tikhonova I."/>
            <person name="Krasnopeev A."/>
            <person name="Evseev P."/>
            <person name="Gladkikh A."/>
            <person name="Belykh O."/>
        </authorList>
    </citation>
    <scope>NUCLEOTIDE SEQUENCE</scope>
    <source>
        <strain evidence="2">BBK-W-15</strain>
    </source>
</reference>
<organism evidence="2 3">
    <name type="scientific">Limnofasciculus baicalensis BBK-W-15</name>
    <dbReference type="NCBI Taxonomy" id="2699891"/>
    <lineage>
        <taxon>Bacteria</taxon>
        <taxon>Bacillati</taxon>
        <taxon>Cyanobacteriota</taxon>
        <taxon>Cyanophyceae</taxon>
        <taxon>Coleofasciculales</taxon>
        <taxon>Coleofasciculaceae</taxon>
        <taxon>Limnofasciculus</taxon>
        <taxon>Limnofasciculus baicalensis</taxon>
    </lineage>
</organism>
<dbReference type="RefSeq" id="WP_254014400.1">
    <property type="nucleotide sequence ID" value="NZ_JAMZMM010000373.1"/>
</dbReference>
<dbReference type="PROSITE" id="PS50404">
    <property type="entry name" value="GST_NTER"/>
    <property type="match status" value="1"/>
</dbReference>
<dbReference type="PANTHER" id="PTHR42673:SF4">
    <property type="entry name" value="MALEYLACETOACETATE ISOMERASE"/>
    <property type="match status" value="1"/>
</dbReference>
<accession>A0AAE3GVX3</accession>
<keyword evidence="3" id="KW-1185">Reference proteome</keyword>
<dbReference type="InterPro" id="IPR036282">
    <property type="entry name" value="Glutathione-S-Trfase_C_sf"/>
</dbReference>
<dbReference type="Proteomes" id="UP001204953">
    <property type="component" value="Unassembled WGS sequence"/>
</dbReference>
<sequence length="217" mass="24813">MTKLTLILGNKNYSSWSLRPWLLMKQFKLDFDEVIISLYNPESKPKIQQYSPSGKVPVLLHDEITIWDSLAICEYLTEQFPNYHGLPEDKKARAIARSISAEMHSGFPNLRQNMPMNCRAKLPRKVITSEVQQDINRITDIWRYCRGNFGSGGDMLFGKFAIADAMFAPVVLRFITYSVELDSVCKDYANAILALPAMKEWIKAAESEPEIIPSFEL</sequence>
<dbReference type="InterPro" id="IPR040079">
    <property type="entry name" value="Glutathione_S-Trfase"/>
</dbReference>
<dbReference type="AlphaFoldDB" id="A0AAE3GVX3"/>
<gene>
    <name evidence="2" type="ORF">NJ959_24870</name>
</gene>
<dbReference type="GO" id="GO:0004364">
    <property type="term" value="F:glutathione transferase activity"/>
    <property type="evidence" value="ECO:0007669"/>
    <property type="project" value="TreeGrafter"/>
</dbReference>
<evidence type="ECO:0000259" key="1">
    <source>
        <dbReference type="PROSITE" id="PS50404"/>
    </source>
</evidence>
<dbReference type="SFLD" id="SFLDS00019">
    <property type="entry name" value="Glutathione_Transferase_(cytos"/>
    <property type="match status" value="1"/>
</dbReference>
<dbReference type="Gene3D" id="1.20.1050.10">
    <property type="match status" value="1"/>
</dbReference>
<dbReference type="EMBL" id="JAMZMM010000373">
    <property type="protein sequence ID" value="MCP2731666.1"/>
    <property type="molecule type" value="Genomic_DNA"/>
</dbReference>
<dbReference type="Gene3D" id="3.40.30.10">
    <property type="entry name" value="Glutaredoxin"/>
    <property type="match status" value="1"/>
</dbReference>
<comment type="caution">
    <text evidence="2">The sequence shown here is derived from an EMBL/GenBank/DDBJ whole genome shotgun (WGS) entry which is preliminary data.</text>
</comment>
<dbReference type="InterPro" id="IPR036249">
    <property type="entry name" value="Thioredoxin-like_sf"/>
</dbReference>
<dbReference type="PANTHER" id="PTHR42673">
    <property type="entry name" value="MALEYLACETOACETATE ISOMERASE"/>
    <property type="match status" value="1"/>
</dbReference>
<protein>
    <submittedName>
        <fullName evidence="2">Glutathione S-transferase family protein</fullName>
    </submittedName>
</protein>
<evidence type="ECO:0000313" key="2">
    <source>
        <dbReference type="EMBL" id="MCP2731666.1"/>
    </source>
</evidence>
<dbReference type="SUPFAM" id="SSF47616">
    <property type="entry name" value="GST C-terminal domain-like"/>
    <property type="match status" value="1"/>
</dbReference>
<name>A0AAE3GVX3_9CYAN</name>
<dbReference type="InterPro" id="IPR004045">
    <property type="entry name" value="Glutathione_S-Trfase_N"/>
</dbReference>
<feature type="domain" description="GST N-terminal" evidence="1">
    <location>
        <begin position="4"/>
        <end position="84"/>
    </location>
</feature>
<dbReference type="GO" id="GO:0016034">
    <property type="term" value="F:maleylacetoacetate isomerase activity"/>
    <property type="evidence" value="ECO:0007669"/>
    <property type="project" value="TreeGrafter"/>
</dbReference>
<dbReference type="GO" id="GO:0006559">
    <property type="term" value="P:L-phenylalanine catabolic process"/>
    <property type="evidence" value="ECO:0007669"/>
    <property type="project" value="TreeGrafter"/>
</dbReference>
<dbReference type="SUPFAM" id="SSF52833">
    <property type="entry name" value="Thioredoxin-like"/>
    <property type="match status" value="1"/>
</dbReference>
<dbReference type="CDD" id="cd03043">
    <property type="entry name" value="GST_N_1"/>
    <property type="match status" value="1"/>
</dbReference>
<dbReference type="CDD" id="cd03194">
    <property type="entry name" value="GST_C_3"/>
    <property type="match status" value="1"/>
</dbReference>
<dbReference type="FunFam" id="3.40.30.10:FF:000206">
    <property type="entry name" value="Probable glutathione S-transferase"/>
    <property type="match status" value="1"/>
</dbReference>
<dbReference type="Pfam" id="PF13409">
    <property type="entry name" value="GST_N_2"/>
    <property type="match status" value="1"/>
</dbReference>
<proteinExistence type="predicted"/>